<dbReference type="PANTHER" id="PTHR46546">
    <property type="entry name" value="SHEWANELLA-LIKE PROTEIN PHOSPHATASE 1"/>
    <property type="match status" value="1"/>
</dbReference>
<accession>A0A1M7D3R1</accession>
<dbReference type="GO" id="GO:0016787">
    <property type="term" value="F:hydrolase activity"/>
    <property type="evidence" value="ECO:0007669"/>
    <property type="project" value="InterPro"/>
</dbReference>
<keyword evidence="4" id="KW-1185">Reference proteome</keyword>
<dbReference type="Gene3D" id="3.60.21.10">
    <property type="match status" value="1"/>
</dbReference>
<dbReference type="AlphaFoldDB" id="A0A1M7D3R1"/>
<dbReference type="InterPro" id="IPR004843">
    <property type="entry name" value="Calcineurin-like_PHP"/>
</dbReference>
<proteinExistence type="predicted"/>
<keyword evidence="1" id="KW-1133">Transmembrane helix</keyword>
<evidence type="ECO:0000259" key="2">
    <source>
        <dbReference type="Pfam" id="PF00149"/>
    </source>
</evidence>
<evidence type="ECO:0000313" key="3">
    <source>
        <dbReference type="EMBL" id="SHL74033.1"/>
    </source>
</evidence>
<protein>
    <submittedName>
        <fullName evidence="3">Calcineurin-like phosphoesterase</fullName>
    </submittedName>
</protein>
<evidence type="ECO:0000256" key="1">
    <source>
        <dbReference type="SAM" id="Phobius"/>
    </source>
</evidence>
<feature type="domain" description="Calcineurin-like phosphoesterase" evidence="2">
    <location>
        <begin position="128"/>
        <end position="345"/>
    </location>
</feature>
<dbReference type="Proteomes" id="UP000184121">
    <property type="component" value="Unassembled WGS sequence"/>
</dbReference>
<dbReference type="EMBL" id="FRBY01000002">
    <property type="protein sequence ID" value="SHL74033.1"/>
    <property type="molecule type" value="Genomic_DNA"/>
</dbReference>
<keyword evidence="1" id="KW-0812">Transmembrane</keyword>
<feature type="transmembrane region" description="Helical" evidence="1">
    <location>
        <begin position="21"/>
        <end position="41"/>
    </location>
</feature>
<dbReference type="SUPFAM" id="SSF56300">
    <property type="entry name" value="Metallo-dependent phosphatases"/>
    <property type="match status" value="1"/>
</dbReference>
<dbReference type="InterPro" id="IPR029052">
    <property type="entry name" value="Metallo-depent_PP-like"/>
</dbReference>
<gene>
    <name evidence="3" type="ORF">SAMN05444366_1391</name>
</gene>
<organism evidence="3 4">
    <name type="scientific">Flavobacterium saccharophilum</name>
    <dbReference type="NCBI Taxonomy" id="29534"/>
    <lineage>
        <taxon>Bacteria</taxon>
        <taxon>Pseudomonadati</taxon>
        <taxon>Bacteroidota</taxon>
        <taxon>Flavobacteriia</taxon>
        <taxon>Flavobacteriales</taxon>
        <taxon>Flavobacteriaceae</taxon>
        <taxon>Flavobacterium</taxon>
    </lineage>
</organism>
<sequence>MFTKINRKTMKKKFIRYVKHISITFAVLVFIAVSFGLYHGASFRYAENPVMMNWDKDGPYVFNKNDSTVAINYIRGNQDDGFYLDQKDYALNSKIPAYCYFPLDGTLFEFTINNKITIPKNTYNDNSKILAISDIESGFKTFRDFLIANKVINEKLNWTFANGHLVLLGDFVDRDFSTTQVLWFIYKLEQEAKEKGGTVHFILGNHELKNMQGNFESTSPKYYHVASILKKQQTELYGTNSFLGKWMSSKNTIEKINGILFTHGGIHPDLADYKINLDEVNQIIRSNYYKPYYPNPQKNIEQLLISSHKGIAWYRGYFKDDLTQQDVERGLNKFDANSIVVGHTLQSKINTQFNGKVIGIDVKHPKDYSKSIPNQKSEGLLIENNQYYRVLHNGEKKEL</sequence>
<keyword evidence="1" id="KW-0472">Membrane</keyword>
<dbReference type="PANTHER" id="PTHR46546:SF4">
    <property type="entry name" value="SHEWANELLA-LIKE PROTEIN PHOSPHATASE 1"/>
    <property type="match status" value="1"/>
</dbReference>
<reference evidence="4" key="1">
    <citation type="submission" date="2016-11" db="EMBL/GenBank/DDBJ databases">
        <authorList>
            <person name="Varghese N."/>
            <person name="Submissions S."/>
        </authorList>
    </citation>
    <scope>NUCLEOTIDE SEQUENCE [LARGE SCALE GENOMIC DNA]</scope>
    <source>
        <strain evidence="4">DSM 1811</strain>
    </source>
</reference>
<dbReference type="Pfam" id="PF00149">
    <property type="entry name" value="Metallophos"/>
    <property type="match status" value="1"/>
</dbReference>
<name>A0A1M7D3R1_9FLAO</name>
<dbReference type="STRING" id="29534.SAMN05444366_1391"/>
<evidence type="ECO:0000313" key="4">
    <source>
        <dbReference type="Proteomes" id="UP000184121"/>
    </source>
</evidence>